<dbReference type="InterPro" id="IPR050595">
    <property type="entry name" value="Bact_response_regulator"/>
</dbReference>
<dbReference type="InterPro" id="IPR001789">
    <property type="entry name" value="Sig_transdc_resp-reg_receiver"/>
</dbReference>
<dbReference type="Gene3D" id="3.40.50.2300">
    <property type="match status" value="1"/>
</dbReference>
<dbReference type="PANTHER" id="PTHR44591">
    <property type="entry name" value="STRESS RESPONSE REGULATOR PROTEIN 1"/>
    <property type="match status" value="1"/>
</dbReference>
<evidence type="ECO:0000256" key="2">
    <source>
        <dbReference type="PROSITE-ProRule" id="PRU00169"/>
    </source>
</evidence>
<reference evidence="4 5" key="1">
    <citation type="submission" date="2021-07" db="EMBL/GenBank/DDBJ databases">
        <title>Hymenobacter profundi sp. nov., isolated from deep-sea water.</title>
        <authorList>
            <person name="Kim M.K."/>
        </authorList>
    </citation>
    <scope>NUCLEOTIDE SEQUENCE [LARGE SCALE GENOMIC DNA]</scope>
    <source>
        <strain evidence="4 5">M2</strain>
    </source>
</reference>
<comment type="caution">
    <text evidence="4">The sequence shown here is derived from an EMBL/GenBank/DDBJ whole genome shotgun (WGS) entry which is preliminary data.</text>
</comment>
<keyword evidence="5" id="KW-1185">Reference proteome</keyword>
<evidence type="ECO:0000259" key="3">
    <source>
        <dbReference type="PROSITE" id="PS50110"/>
    </source>
</evidence>
<dbReference type="RefSeq" id="WP_185282567.1">
    <property type="nucleotide sequence ID" value="NZ_JAHWGL010000008.1"/>
</dbReference>
<dbReference type="PANTHER" id="PTHR44591:SF3">
    <property type="entry name" value="RESPONSE REGULATORY DOMAIN-CONTAINING PROTEIN"/>
    <property type="match status" value="1"/>
</dbReference>
<dbReference type="PROSITE" id="PS50110">
    <property type="entry name" value="RESPONSE_REGULATORY"/>
    <property type="match status" value="1"/>
</dbReference>
<evidence type="ECO:0000313" key="4">
    <source>
        <dbReference type="EMBL" id="MBW3127678.1"/>
    </source>
</evidence>
<evidence type="ECO:0000256" key="1">
    <source>
        <dbReference type="ARBA" id="ARBA00022553"/>
    </source>
</evidence>
<dbReference type="SMART" id="SM00448">
    <property type="entry name" value="REC"/>
    <property type="match status" value="1"/>
</dbReference>
<name>A0ABS6WY24_9BACT</name>
<protein>
    <submittedName>
        <fullName evidence="4">Response regulator transcription factor</fullName>
    </submittedName>
</protein>
<dbReference type="Proteomes" id="UP000826188">
    <property type="component" value="Unassembled WGS sequence"/>
</dbReference>
<dbReference type="InterPro" id="IPR011006">
    <property type="entry name" value="CheY-like_superfamily"/>
</dbReference>
<proteinExistence type="predicted"/>
<organism evidence="4 5">
    <name type="scientific">Hymenobacter profundi</name>
    <dbReference type="NCBI Taxonomy" id="1982110"/>
    <lineage>
        <taxon>Bacteria</taxon>
        <taxon>Pseudomonadati</taxon>
        <taxon>Bacteroidota</taxon>
        <taxon>Cytophagia</taxon>
        <taxon>Cytophagales</taxon>
        <taxon>Hymenobacteraceae</taxon>
        <taxon>Hymenobacter</taxon>
    </lineage>
</organism>
<evidence type="ECO:0000313" key="5">
    <source>
        <dbReference type="Proteomes" id="UP000826188"/>
    </source>
</evidence>
<sequence>MKKNLLIVDDEPSICLILKYYFGPSFNVVVYPNGLEAITWLKQDHRPDAIVADYAMPIMDGLDFIKQVRSIPAHKHTPLIILSGKDETSHKIKCLKQGADDYVVKPFNPEELDLRIQKLLARIKL</sequence>
<feature type="domain" description="Response regulatory" evidence="3">
    <location>
        <begin position="4"/>
        <end position="120"/>
    </location>
</feature>
<dbReference type="Pfam" id="PF00072">
    <property type="entry name" value="Response_reg"/>
    <property type="match status" value="1"/>
</dbReference>
<gene>
    <name evidence="4" type="ORF">KYK14_03895</name>
</gene>
<dbReference type="SUPFAM" id="SSF52172">
    <property type="entry name" value="CheY-like"/>
    <property type="match status" value="1"/>
</dbReference>
<dbReference type="EMBL" id="JAHWGL010000008">
    <property type="protein sequence ID" value="MBW3127678.1"/>
    <property type="molecule type" value="Genomic_DNA"/>
</dbReference>
<accession>A0ABS6WY24</accession>
<feature type="modified residue" description="4-aspartylphosphate" evidence="2">
    <location>
        <position position="53"/>
    </location>
</feature>
<keyword evidence="1 2" id="KW-0597">Phosphoprotein</keyword>